<protein>
    <submittedName>
        <fullName evidence="1">Uncharacterized protein</fullName>
    </submittedName>
</protein>
<dbReference type="RefSeq" id="WP_175422456.1">
    <property type="nucleotide sequence ID" value="NZ_MDCJ01000002.1"/>
</dbReference>
<comment type="caution">
    <text evidence="1">The sequence shown here is derived from an EMBL/GenBank/DDBJ whole genome shotgun (WGS) entry which is preliminary data.</text>
</comment>
<sequence>MDSMLIGSLVELSEGTSSALILWTGYVLLKATRTLSEHDKRISKLEWESNNG</sequence>
<accession>A0A1E3WK86</accession>
<dbReference type="EMBL" id="MDCJ01000002">
    <property type="protein sequence ID" value="ODS10168.1"/>
    <property type="molecule type" value="Genomic_DNA"/>
</dbReference>
<evidence type="ECO:0000313" key="1">
    <source>
        <dbReference type="EMBL" id="ODS10168.1"/>
    </source>
</evidence>
<dbReference type="Proteomes" id="UP000095131">
    <property type="component" value="Unassembled WGS sequence"/>
</dbReference>
<proteinExistence type="predicted"/>
<organism evidence="1 2">
    <name type="scientific">Vibrio scophthalmi</name>
    <dbReference type="NCBI Taxonomy" id="45658"/>
    <lineage>
        <taxon>Bacteria</taxon>
        <taxon>Pseudomonadati</taxon>
        <taxon>Pseudomonadota</taxon>
        <taxon>Gammaproteobacteria</taxon>
        <taxon>Vibrionales</taxon>
        <taxon>Vibrionaceae</taxon>
        <taxon>Vibrio</taxon>
    </lineage>
</organism>
<name>A0A1E3WK86_9VIBR</name>
<evidence type="ECO:0000313" key="2">
    <source>
        <dbReference type="Proteomes" id="UP000095131"/>
    </source>
</evidence>
<dbReference type="AlphaFoldDB" id="A0A1E3WK86"/>
<gene>
    <name evidence="1" type="ORF">VSF3289_00423</name>
</gene>
<reference evidence="1 2" key="1">
    <citation type="submission" date="2016-08" db="EMBL/GenBank/DDBJ databases">
        <title>Genome sequencing of Vibrio scophthalmi strain FP3289, an isolated from Paralichthys olivaceus.</title>
        <authorList>
            <person name="Han H.-J."/>
        </authorList>
    </citation>
    <scope>NUCLEOTIDE SEQUENCE [LARGE SCALE GENOMIC DNA]</scope>
    <source>
        <strain evidence="1 2">FP3289</strain>
    </source>
</reference>